<dbReference type="OrthoDB" id="120393at2"/>
<comment type="caution">
    <text evidence="1">The sequence shown here is derived from an EMBL/GenBank/DDBJ whole genome shotgun (WGS) entry which is preliminary data.</text>
</comment>
<reference evidence="1 2" key="1">
    <citation type="submission" date="2018-11" db="EMBL/GenBank/DDBJ databases">
        <authorList>
            <person name="Mardanov A.V."/>
            <person name="Ravin N.V."/>
            <person name="Dedysh S.N."/>
        </authorList>
    </citation>
    <scope>NUCLEOTIDE SEQUENCE [LARGE SCALE GENOMIC DNA]</scope>
    <source>
        <strain evidence="1 2">AF10</strain>
    </source>
</reference>
<dbReference type="EMBL" id="RDSM01000002">
    <property type="protein sequence ID" value="RXH56371.1"/>
    <property type="molecule type" value="Genomic_DNA"/>
</dbReference>
<reference evidence="2" key="2">
    <citation type="submission" date="2019-02" db="EMBL/GenBank/DDBJ databases">
        <title>Granulicella sibirica sp. nov., a psychrotolerant acidobacterium isolated from an organic soil layer in forested tundra, West Siberia.</title>
        <authorList>
            <person name="Oshkin I.Y."/>
            <person name="Kulichevskaya I.S."/>
            <person name="Rijpstra W.I.C."/>
            <person name="Sinninghe Damste J.S."/>
            <person name="Rakitin A.L."/>
            <person name="Ravin N.V."/>
            <person name="Dedysh S.N."/>
        </authorList>
    </citation>
    <scope>NUCLEOTIDE SEQUENCE [LARGE SCALE GENOMIC DNA]</scope>
    <source>
        <strain evidence="2">AF10</strain>
    </source>
</reference>
<dbReference type="RefSeq" id="WP_161570993.1">
    <property type="nucleotide sequence ID" value="NZ_RDSM01000002.1"/>
</dbReference>
<sequence length="52" mass="5974">MAEIPTGSASQSKIVDILNEIWRKDFSATEDRLDHLRPAFETLANTLLEHYE</sequence>
<evidence type="ECO:0000313" key="1">
    <source>
        <dbReference type="EMBL" id="RXH56371.1"/>
    </source>
</evidence>
<proteinExistence type="predicted"/>
<dbReference type="Proteomes" id="UP000289437">
    <property type="component" value="Unassembled WGS sequence"/>
</dbReference>
<organism evidence="1 2">
    <name type="scientific">Granulicella sibirica</name>
    <dbReference type="NCBI Taxonomy" id="2479048"/>
    <lineage>
        <taxon>Bacteria</taxon>
        <taxon>Pseudomonadati</taxon>
        <taxon>Acidobacteriota</taxon>
        <taxon>Terriglobia</taxon>
        <taxon>Terriglobales</taxon>
        <taxon>Acidobacteriaceae</taxon>
        <taxon>Granulicella</taxon>
    </lineage>
</organism>
<keyword evidence="2" id="KW-1185">Reference proteome</keyword>
<accession>A0A4Q0T473</accession>
<name>A0A4Q0T473_9BACT</name>
<dbReference type="AlphaFoldDB" id="A0A4Q0T473"/>
<evidence type="ECO:0000313" key="2">
    <source>
        <dbReference type="Proteomes" id="UP000289437"/>
    </source>
</evidence>
<gene>
    <name evidence="1" type="ORF">GRAN_3228</name>
</gene>
<protein>
    <submittedName>
        <fullName evidence="1">Uncharacterized protein</fullName>
    </submittedName>
</protein>